<organism evidence="2">
    <name type="scientific">Eutreptiella gymnastica</name>
    <dbReference type="NCBI Taxonomy" id="73025"/>
    <lineage>
        <taxon>Eukaryota</taxon>
        <taxon>Discoba</taxon>
        <taxon>Euglenozoa</taxon>
        <taxon>Euglenida</taxon>
        <taxon>Spirocuta</taxon>
        <taxon>Euglenophyceae</taxon>
        <taxon>Eutreptiales</taxon>
        <taxon>Eutreptiaceae</taxon>
        <taxon>Eutreptiella</taxon>
    </lineage>
</organism>
<dbReference type="AlphaFoldDB" id="A0A7S4G0N3"/>
<proteinExistence type="predicted"/>
<protein>
    <submittedName>
        <fullName evidence="2">Uncharacterized protein</fullName>
    </submittedName>
</protein>
<feature type="region of interest" description="Disordered" evidence="1">
    <location>
        <begin position="144"/>
        <end position="211"/>
    </location>
</feature>
<sequence>MSISPREEIEEVGPGRVEPATQSDHEDAWAEDLAEAIYVHQNRARQKEAAMAPEEWVKWQAQTFRPWQSNGWSSRLRSRCKEMVSKRKSRKAPSQAANQSSTPSFPRHMNPFSNLIPWAGLSGLSLDQTKMNRMVTQAHTNACRVNEQGGNPHSEVASACIGPPLPAGPRGLQSAGRAPQADRSQGARRNSESGHLQRPSRENGHSAPWRP</sequence>
<evidence type="ECO:0000313" key="2">
    <source>
        <dbReference type="EMBL" id="CAE0821360.1"/>
    </source>
</evidence>
<gene>
    <name evidence="2" type="ORF">EGYM00163_LOCUS32534</name>
</gene>
<feature type="region of interest" description="Disordered" evidence="1">
    <location>
        <begin position="1"/>
        <end position="29"/>
    </location>
</feature>
<reference evidence="2" key="1">
    <citation type="submission" date="2021-01" db="EMBL/GenBank/DDBJ databases">
        <authorList>
            <person name="Corre E."/>
            <person name="Pelletier E."/>
            <person name="Niang G."/>
            <person name="Scheremetjew M."/>
            <person name="Finn R."/>
            <person name="Kale V."/>
            <person name="Holt S."/>
            <person name="Cochrane G."/>
            <person name="Meng A."/>
            <person name="Brown T."/>
            <person name="Cohen L."/>
        </authorList>
    </citation>
    <scope>NUCLEOTIDE SEQUENCE</scope>
    <source>
        <strain evidence="2">CCMP1594</strain>
    </source>
</reference>
<name>A0A7S4G0N3_9EUGL</name>
<dbReference type="EMBL" id="HBJA01093738">
    <property type="protein sequence ID" value="CAE0821360.1"/>
    <property type="molecule type" value="Transcribed_RNA"/>
</dbReference>
<feature type="compositionally biased region" description="Polar residues" evidence="1">
    <location>
        <begin position="95"/>
        <end position="104"/>
    </location>
</feature>
<evidence type="ECO:0000256" key="1">
    <source>
        <dbReference type="SAM" id="MobiDB-lite"/>
    </source>
</evidence>
<accession>A0A7S4G0N3</accession>
<feature type="region of interest" description="Disordered" evidence="1">
    <location>
        <begin position="82"/>
        <end position="109"/>
    </location>
</feature>